<comment type="subcellular location">
    <subcellularLocation>
        <location evidence="1">Membrane</location>
    </subcellularLocation>
</comment>
<keyword evidence="9" id="KW-1185">Reference proteome</keyword>
<feature type="transmembrane region" description="Helical" evidence="7">
    <location>
        <begin position="206"/>
        <end position="227"/>
    </location>
</feature>
<dbReference type="GO" id="GO:0016020">
    <property type="term" value="C:membrane"/>
    <property type="evidence" value="ECO:0007669"/>
    <property type="project" value="UniProtKB-SubCell"/>
</dbReference>
<dbReference type="Proteomes" id="UP001085076">
    <property type="component" value="Miscellaneous, Linkage group lg07"/>
</dbReference>
<dbReference type="Pfam" id="PF05055">
    <property type="entry name" value="DUF677"/>
    <property type="match status" value="1"/>
</dbReference>
<evidence type="ECO:0000256" key="7">
    <source>
        <dbReference type="SAM" id="Phobius"/>
    </source>
</evidence>
<sequence length="367" mass="41717">MLAKLIHSSSSSSSSSGRVATRLKVEEEYKQTLRTRSYIEIWNKAHHKLMKRTTTSNELEQEEEDMVLVLENPNCINSSSPFSLPDLLIEPKQEVVIHLKDHEGGFSASLGDYFDATFQAFTACSSLLNSIERTRYHHKTILQLLNKNKNNNNRFSELTSMLDLPNPIDPQTLSYLNEMRKDLGSLTERLTEARRRMKRRMRVVNAWKRVSVVLLVAACSAAAAAALVVAGHVVVVFGVVAVVPVVVGEWRGRRRRRVEKVVEGVDAAARGAYIVGREMETMGMMVRRVGDEVEHRREVARMAARSGERRMVREAVKEMESGEEGFRRQMKELEEHVYLSLLAINKTRRQVVKEMHACYHGCPLTVI</sequence>
<comment type="caution">
    <text evidence="8">The sequence shown here is derived from an EMBL/GenBank/DDBJ whole genome shotgun (WGS) entry which is preliminary data.</text>
</comment>
<dbReference type="OrthoDB" id="776561at2759"/>
<organism evidence="8 9">
    <name type="scientific">Dioscorea zingiberensis</name>
    <dbReference type="NCBI Taxonomy" id="325984"/>
    <lineage>
        <taxon>Eukaryota</taxon>
        <taxon>Viridiplantae</taxon>
        <taxon>Streptophyta</taxon>
        <taxon>Embryophyta</taxon>
        <taxon>Tracheophyta</taxon>
        <taxon>Spermatophyta</taxon>
        <taxon>Magnoliopsida</taxon>
        <taxon>Liliopsida</taxon>
        <taxon>Dioscoreales</taxon>
        <taxon>Dioscoreaceae</taxon>
        <taxon>Dioscorea</taxon>
    </lineage>
</organism>
<dbReference type="PANTHER" id="PTHR31113:SF20">
    <property type="entry name" value="UPF0496 PROTEIN 2-RELATED"/>
    <property type="match status" value="1"/>
</dbReference>
<name>A0A9D5H8E1_9LILI</name>
<evidence type="ECO:0000256" key="2">
    <source>
        <dbReference type="ARBA" id="ARBA00009074"/>
    </source>
</evidence>
<gene>
    <name evidence="8" type="ORF">J5N97_023940</name>
</gene>
<dbReference type="EMBL" id="JAGGNH010000007">
    <property type="protein sequence ID" value="KAJ0967023.1"/>
    <property type="molecule type" value="Genomic_DNA"/>
</dbReference>
<protein>
    <submittedName>
        <fullName evidence="8">Uncharacterized protein</fullName>
    </submittedName>
</protein>
<dbReference type="PANTHER" id="PTHR31113">
    <property type="entry name" value="UPF0496 PROTEIN 3-RELATED"/>
    <property type="match status" value="1"/>
</dbReference>
<reference evidence="8" key="1">
    <citation type="submission" date="2021-03" db="EMBL/GenBank/DDBJ databases">
        <authorList>
            <person name="Li Z."/>
            <person name="Yang C."/>
        </authorList>
    </citation>
    <scope>NUCLEOTIDE SEQUENCE</scope>
    <source>
        <strain evidence="8">Dzin_1.0</strain>
        <tissue evidence="8">Leaf</tissue>
    </source>
</reference>
<dbReference type="InterPro" id="IPR007749">
    <property type="entry name" value="DUF677"/>
</dbReference>
<reference evidence="8" key="2">
    <citation type="journal article" date="2022" name="Hortic Res">
        <title>The genome of Dioscorea zingiberensis sheds light on the biosynthesis, origin and evolution of the medicinally important diosgenin saponins.</title>
        <authorList>
            <person name="Li Y."/>
            <person name="Tan C."/>
            <person name="Li Z."/>
            <person name="Guo J."/>
            <person name="Li S."/>
            <person name="Chen X."/>
            <person name="Wang C."/>
            <person name="Dai X."/>
            <person name="Yang H."/>
            <person name="Song W."/>
            <person name="Hou L."/>
            <person name="Xu J."/>
            <person name="Tong Z."/>
            <person name="Xu A."/>
            <person name="Yuan X."/>
            <person name="Wang W."/>
            <person name="Yang Q."/>
            <person name="Chen L."/>
            <person name="Sun Z."/>
            <person name="Wang K."/>
            <person name="Pan B."/>
            <person name="Chen J."/>
            <person name="Bao Y."/>
            <person name="Liu F."/>
            <person name="Qi X."/>
            <person name="Gang D.R."/>
            <person name="Wen J."/>
            <person name="Li J."/>
        </authorList>
    </citation>
    <scope>NUCLEOTIDE SEQUENCE</scope>
    <source>
        <strain evidence="8">Dzin_1.0</strain>
    </source>
</reference>
<comment type="similarity">
    <text evidence="2">Belongs to the UPF0496 family.</text>
</comment>
<evidence type="ECO:0000256" key="1">
    <source>
        <dbReference type="ARBA" id="ARBA00004370"/>
    </source>
</evidence>
<keyword evidence="4 7" id="KW-1133">Transmembrane helix</keyword>
<evidence type="ECO:0000256" key="6">
    <source>
        <dbReference type="SAM" id="MobiDB-lite"/>
    </source>
</evidence>
<evidence type="ECO:0000256" key="5">
    <source>
        <dbReference type="ARBA" id="ARBA00023136"/>
    </source>
</evidence>
<keyword evidence="3 7" id="KW-0812">Transmembrane</keyword>
<proteinExistence type="inferred from homology"/>
<evidence type="ECO:0000313" key="9">
    <source>
        <dbReference type="Proteomes" id="UP001085076"/>
    </source>
</evidence>
<evidence type="ECO:0000256" key="4">
    <source>
        <dbReference type="ARBA" id="ARBA00022989"/>
    </source>
</evidence>
<feature type="region of interest" description="Disordered" evidence="6">
    <location>
        <begin position="1"/>
        <end position="21"/>
    </location>
</feature>
<evidence type="ECO:0000256" key="3">
    <source>
        <dbReference type="ARBA" id="ARBA00022692"/>
    </source>
</evidence>
<keyword evidence="5 7" id="KW-0472">Membrane</keyword>
<dbReference type="AlphaFoldDB" id="A0A9D5H8E1"/>
<feature type="transmembrane region" description="Helical" evidence="7">
    <location>
        <begin position="233"/>
        <end position="250"/>
    </location>
</feature>
<evidence type="ECO:0000313" key="8">
    <source>
        <dbReference type="EMBL" id="KAJ0967023.1"/>
    </source>
</evidence>
<accession>A0A9D5H8E1</accession>